<accession>A0A239LM63</accession>
<evidence type="ECO:0000313" key="2">
    <source>
        <dbReference type="EMBL" id="SNT30992.1"/>
    </source>
</evidence>
<dbReference type="SUPFAM" id="SSF54593">
    <property type="entry name" value="Glyoxalase/Bleomycin resistance protein/Dihydroxybiphenyl dioxygenase"/>
    <property type="match status" value="1"/>
</dbReference>
<dbReference type="Pfam" id="PF18029">
    <property type="entry name" value="Glyoxalase_6"/>
    <property type="match status" value="1"/>
</dbReference>
<dbReference type="EMBL" id="FZPH01000004">
    <property type="protein sequence ID" value="SNT30992.1"/>
    <property type="molecule type" value="Genomic_DNA"/>
</dbReference>
<protein>
    <recommendedName>
        <fullName evidence="1">Glyoxalase-like domain-containing protein</fullName>
    </recommendedName>
</protein>
<dbReference type="CDD" id="cd06587">
    <property type="entry name" value="VOC"/>
    <property type="match status" value="1"/>
</dbReference>
<dbReference type="RefSeq" id="WP_089248257.1">
    <property type="nucleotide sequence ID" value="NZ_FZPH01000004.1"/>
</dbReference>
<dbReference type="PANTHER" id="PTHR35908:SF1">
    <property type="entry name" value="CONSERVED PROTEIN"/>
    <property type="match status" value="1"/>
</dbReference>
<dbReference type="InterPro" id="IPR029068">
    <property type="entry name" value="Glyas_Bleomycin-R_OHBP_Dase"/>
</dbReference>
<dbReference type="PANTHER" id="PTHR35908">
    <property type="entry name" value="HYPOTHETICAL FUSION PROTEIN"/>
    <property type="match status" value="1"/>
</dbReference>
<dbReference type="AlphaFoldDB" id="A0A239LM63"/>
<evidence type="ECO:0000313" key="3">
    <source>
        <dbReference type="Proteomes" id="UP000198362"/>
    </source>
</evidence>
<dbReference type="Proteomes" id="UP000198362">
    <property type="component" value="Unassembled WGS sequence"/>
</dbReference>
<name>A0A239LM63_9ACTN</name>
<dbReference type="InterPro" id="IPR041581">
    <property type="entry name" value="Glyoxalase_6"/>
</dbReference>
<reference evidence="2 3" key="1">
    <citation type="submission" date="2017-06" db="EMBL/GenBank/DDBJ databases">
        <authorList>
            <person name="Kim H.J."/>
            <person name="Triplett B.A."/>
        </authorList>
    </citation>
    <scope>NUCLEOTIDE SEQUENCE [LARGE SCALE GENOMIC DNA]</scope>
    <source>
        <strain evidence="2 3">CGMCC 4.5593</strain>
    </source>
</reference>
<organism evidence="2 3">
    <name type="scientific">Asanoa hainanensis</name>
    <dbReference type="NCBI Taxonomy" id="560556"/>
    <lineage>
        <taxon>Bacteria</taxon>
        <taxon>Bacillati</taxon>
        <taxon>Actinomycetota</taxon>
        <taxon>Actinomycetes</taxon>
        <taxon>Micromonosporales</taxon>
        <taxon>Micromonosporaceae</taxon>
        <taxon>Asanoa</taxon>
    </lineage>
</organism>
<proteinExistence type="predicted"/>
<gene>
    <name evidence="2" type="ORF">SAMN05421812_104402</name>
</gene>
<dbReference type="OrthoDB" id="4211373at2"/>
<keyword evidence="3" id="KW-1185">Reference proteome</keyword>
<feature type="domain" description="Glyoxalase-like" evidence="1">
    <location>
        <begin position="6"/>
        <end position="112"/>
    </location>
</feature>
<sequence>MNLAAIVIDTADPAKLAAFYAELTGWAPGYQDDDFHYLENTNGPNLGFQRVADYQGPGWPDPAKHAHLDFSVPDREKAVERALRIGATKPDFQPGDTWVVLTDPEGHPFCLTS</sequence>
<evidence type="ECO:0000259" key="1">
    <source>
        <dbReference type="Pfam" id="PF18029"/>
    </source>
</evidence>
<dbReference type="Gene3D" id="3.10.180.10">
    <property type="entry name" value="2,3-Dihydroxybiphenyl 1,2-Dioxygenase, domain 1"/>
    <property type="match status" value="1"/>
</dbReference>